<dbReference type="EMBL" id="JAPEIS010000002">
    <property type="protein sequence ID" value="KAJ8068712.1"/>
    <property type="molecule type" value="Genomic_DNA"/>
</dbReference>
<feature type="signal peptide" evidence="1">
    <location>
        <begin position="1"/>
        <end position="19"/>
    </location>
</feature>
<evidence type="ECO:0000313" key="2">
    <source>
        <dbReference type="EMBL" id="KAJ8068712.1"/>
    </source>
</evidence>
<reference evidence="2" key="1">
    <citation type="submission" date="2022-11" db="EMBL/GenBank/DDBJ databases">
        <title>Genome Resource of Sclerotinia nivalis Strain SnTB1, a Plant Pathogen Isolated from American Ginseng.</title>
        <authorList>
            <person name="Fan S."/>
        </authorList>
    </citation>
    <scope>NUCLEOTIDE SEQUENCE</scope>
    <source>
        <strain evidence="2">SnTB1</strain>
    </source>
</reference>
<keyword evidence="3" id="KW-1185">Reference proteome</keyword>
<dbReference type="OrthoDB" id="3429372at2759"/>
<feature type="chain" id="PRO_5040813903" evidence="1">
    <location>
        <begin position="20"/>
        <end position="212"/>
    </location>
</feature>
<gene>
    <name evidence="2" type="ORF">OCU04_002411</name>
</gene>
<organism evidence="2 3">
    <name type="scientific">Sclerotinia nivalis</name>
    <dbReference type="NCBI Taxonomy" id="352851"/>
    <lineage>
        <taxon>Eukaryota</taxon>
        <taxon>Fungi</taxon>
        <taxon>Dikarya</taxon>
        <taxon>Ascomycota</taxon>
        <taxon>Pezizomycotina</taxon>
        <taxon>Leotiomycetes</taxon>
        <taxon>Helotiales</taxon>
        <taxon>Sclerotiniaceae</taxon>
        <taxon>Sclerotinia</taxon>
    </lineage>
</organism>
<comment type="caution">
    <text evidence="2">The sequence shown here is derived from an EMBL/GenBank/DDBJ whole genome shotgun (WGS) entry which is preliminary data.</text>
</comment>
<sequence>MKLSFALAVLSPLFFSASAKTVLDVEPIYIGDVFYPPAMYFLAWTPSTPSVSKEVSQSSKPTTPEWCRTAIDVSDSANFSIAHPQFTRGNLTNLRFHNYFSEDAYIERNGKRWGECFITPESGDIGGCGEGDRWVGWGKRTWSCWPVIEDITHHHIMGQEQQEVDIGTMMSLSVGGGYTGAMERSLRAQETRRPMGSEVKEAFTAVMTRPNY</sequence>
<dbReference type="AlphaFoldDB" id="A0A9X0ATK3"/>
<evidence type="ECO:0000313" key="3">
    <source>
        <dbReference type="Proteomes" id="UP001152300"/>
    </source>
</evidence>
<proteinExistence type="predicted"/>
<dbReference type="Proteomes" id="UP001152300">
    <property type="component" value="Unassembled WGS sequence"/>
</dbReference>
<protein>
    <submittedName>
        <fullName evidence="2">Uncharacterized protein</fullName>
    </submittedName>
</protein>
<evidence type="ECO:0000256" key="1">
    <source>
        <dbReference type="SAM" id="SignalP"/>
    </source>
</evidence>
<name>A0A9X0ATK3_9HELO</name>
<keyword evidence="1" id="KW-0732">Signal</keyword>
<accession>A0A9X0ATK3</accession>